<dbReference type="GO" id="GO:0008270">
    <property type="term" value="F:zinc ion binding"/>
    <property type="evidence" value="ECO:0007669"/>
    <property type="project" value="UniProtKB-KW"/>
</dbReference>
<evidence type="ECO:0000313" key="4">
    <source>
        <dbReference type="Proteomes" id="UP000478052"/>
    </source>
</evidence>
<proteinExistence type="predicted"/>
<reference evidence="3 4" key="1">
    <citation type="submission" date="2019-08" db="EMBL/GenBank/DDBJ databases">
        <title>Whole genome of Aphis craccivora.</title>
        <authorList>
            <person name="Voronova N.V."/>
            <person name="Shulinski R.S."/>
            <person name="Bandarenka Y.V."/>
            <person name="Zhorov D.G."/>
            <person name="Warner D."/>
        </authorList>
    </citation>
    <scope>NUCLEOTIDE SEQUENCE [LARGE SCALE GENOMIC DNA]</scope>
    <source>
        <strain evidence="3">180601</strain>
        <tissue evidence="3">Whole Body</tissue>
    </source>
</reference>
<dbReference type="AlphaFoldDB" id="A0A6G0VPD3"/>
<dbReference type="EMBL" id="VUJU01014882">
    <property type="protein sequence ID" value="KAF0699303.1"/>
    <property type="molecule type" value="Genomic_DNA"/>
</dbReference>
<dbReference type="OrthoDB" id="6108535at2759"/>
<keyword evidence="1" id="KW-0863">Zinc-finger</keyword>
<dbReference type="Proteomes" id="UP000478052">
    <property type="component" value="Unassembled WGS sequence"/>
</dbReference>
<keyword evidence="1" id="KW-0479">Metal-binding</keyword>
<comment type="caution">
    <text evidence="3">The sequence shown here is derived from an EMBL/GenBank/DDBJ whole genome shotgun (WGS) entry which is preliminary data.</text>
</comment>
<name>A0A6G0VPD3_APHCR</name>
<keyword evidence="1" id="KW-0862">Zinc</keyword>
<keyword evidence="4" id="KW-1185">Reference proteome</keyword>
<dbReference type="InterPro" id="IPR007527">
    <property type="entry name" value="Znf_SWIM"/>
</dbReference>
<dbReference type="PROSITE" id="PS50966">
    <property type="entry name" value="ZF_SWIM"/>
    <property type="match status" value="1"/>
</dbReference>
<accession>A0A6G0VPD3</accession>
<evidence type="ECO:0000259" key="2">
    <source>
        <dbReference type="PROSITE" id="PS50966"/>
    </source>
</evidence>
<protein>
    <submittedName>
        <fullName evidence="3">YqaJ domain-containing protein</fullName>
    </submittedName>
</protein>
<gene>
    <name evidence="3" type="ORF">FWK35_00036423</name>
</gene>
<organism evidence="3 4">
    <name type="scientific">Aphis craccivora</name>
    <name type="common">Cowpea aphid</name>
    <dbReference type="NCBI Taxonomy" id="307492"/>
    <lineage>
        <taxon>Eukaryota</taxon>
        <taxon>Metazoa</taxon>
        <taxon>Ecdysozoa</taxon>
        <taxon>Arthropoda</taxon>
        <taxon>Hexapoda</taxon>
        <taxon>Insecta</taxon>
        <taxon>Pterygota</taxon>
        <taxon>Neoptera</taxon>
        <taxon>Paraneoptera</taxon>
        <taxon>Hemiptera</taxon>
        <taxon>Sternorrhyncha</taxon>
        <taxon>Aphidomorpha</taxon>
        <taxon>Aphidoidea</taxon>
        <taxon>Aphididae</taxon>
        <taxon>Aphidini</taxon>
        <taxon>Aphis</taxon>
        <taxon>Aphis</taxon>
    </lineage>
</organism>
<evidence type="ECO:0000256" key="1">
    <source>
        <dbReference type="PROSITE-ProRule" id="PRU00325"/>
    </source>
</evidence>
<sequence length="291" mass="32751">MTGNRAISMFAIFDYFKSNPKQLKKGELSFNAGYVCKIHSASGLIQGEVKASMKSIQYKVKVFLNDGVIYECMCTCPRGLTICHHMATISLFAHHNCSSTDSIFSWNVRNSNVENTKTIIDLYPACPYKATISLPNKNQNNFKKALEQLGTPIGMSWLLKPEPDVEVQFEQLSVVLVNDVIVSDEYKTSTTKTQLLKNKLSVSTEIILKVAQETIDLLQVCMEIYLQSAIKKKYNPSLFKSLNNEYITTGVHAIEWGLNNEDAALKFLQETENVVIQKTGLWLHKCGYLGE</sequence>
<feature type="domain" description="SWIM-type" evidence="2">
    <location>
        <begin position="58"/>
        <end position="94"/>
    </location>
</feature>
<evidence type="ECO:0000313" key="3">
    <source>
        <dbReference type="EMBL" id="KAF0699303.1"/>
    </source>
</evidence>